<sequence length="170" mass="19251">MGDPVYYVVSSLNSVLSGANNDTVNSRLSKRSSSSNYLNFAGKTYYFGTVFRSNFYRAIQYCRQQGMQLVSIPTQAINDRLGKYIGEIGVGNGHFWTSGTNLADVNQWIWLSTGENFVYTNWHPGEPSYKNSDNVTENCVEARHFGKGFTWNDLNCFWEAYFICESTSSC</sequence>
<proteinExistence type="predicted"/>
<protein>
    <recommendedName>
        <fullName evidence="2">C-type lectin domain-containing protein</fullName>
    </recommendedName>
</protein>
<dbReference type="Pfam" id="PF00059">
    <property type="entry name" value="Lectin_C"/>
    <property type="match status" value="1"/>
</dbReference>
<dbReference type="InterPro" id="IPR018378">
    <property type="entry name" value="C-type_lectin_CS"/>
</dbReference>
<gene>
    <name evidence="3" type="ORF">NQ318_012963</name>
</gene>
<dbReference type="Gene3D" id="3.10.100.10">
    <property type="entry name" value="Mannose-Binding Protein A, subunit A"/>
    <property type="match status" value="1"/>
</dbReference>
<dbReference type="SUPFAM" id="SSF56436">
    <property type="entry name" value="C-type lectin-like"/>
    <property type="match status" value="1"/>
</dbReference>
<accession>A0AAV8XP41</accession>
<dbReference type="PROSITE" id="PS50041">
    <property type="entry name" value="C_TYPE_LECTIN_2"/>
    <property type="match status" value="1"/>
</dbReference>
<dbReference type="SMART" id="SM00034">
    <property type="entry name" value="CLECT"/>
    <property type="match status" value="1"/>
</dbReference>
<comment type="caution">
    <text evidence="3">The sequence shown here is derived from an EMBL/GenBank/DDBJ whole genome shotgun (WGS) entry which is preliminary data.</text>
</comment>
<dbReference type="PANTHER" id="PTHR22802">
    <property type="entry name" value="C-TYPE LECTIN SUPERFAMILY MEMBER"/>
    <property type="match status" value="1"/>
</dbReference>
<dbReference type="PANTHER" id="PTHR22802:SF465">
    <property type="entry name" value="AT17652P-RELATED"/>
    <property type="match status" value="1"/>
</dbReference>
<keyword evidence="1" id="KW-1015">Disulfide bond</keyword>
<dbReference type="InterPro" id="IPR051004">
    <property type="entry name" value="DC-SIGN_domain-containing"/>
</dbReference>
<evidence type="ECO:0000313" key="4">
    <source>
        <dbReference type="Proteomes" id="UP001162162"/>
    </source>
</evidence>
<dbReference type="EMBL" id="JAPWTK010000422">
    <property type="protein sequence ID" value="KAJ8940564.1"/>
    <property type="molecule type" value="Genomic_DNA"/>
</dbReference>
<reference evidence="3" key="1">
    <citation type="journal article" date="2023" name="Insect Mol. Biol.">
        <title>Genome sequencing provides insights into the evolution of gene families encoding plant cell wall-degrading enzymes in longhorned beetles.</title>
        <authorList>
            <person name="Shin N.R."/>
            <person name="Okamura Y."/>
            <person name="Kirsch R."/>
            <person name="Pauchet Y."/>
        </authorList>
    </citation>
    <scope>NUCLEOTIDE SEQUENCE</scope>
    <source>
        <strain evidence="3">AMC_N1</strain>
    </source>
</reference>
<keyword evidence="4" id="KW-1185">Reference proteome</keyword>
<dbReference type="InterPro" id="IPR016187">
    <property type="entry name" value="CTDL_fold"/>
</dbReference>
<dbReference type="InterPro" id="IPR001304">
    <property type="entry name" value="C-type_lectin-like"/>
</dbReference>
<name>A0AAV8XP41_9CUCU</name>
<organism evidence="3 4">
    <name type="scientific">Aromia moschata</name>
    <dbReference type="NCBI Taxonomy" id="1265417"/>
    <lineage>
        <taxon>Eukaryota</taxon>
        <taxon>Metazoa</taxon>
        <taxon>Ecdysozoa</taxon>
        <taxon>Arthropoda</taxon>
        <taxon>Hexapoda</taxon>
        <taxon>Insecta</taxon>
        <taxon>Pterygota</taxon>
        <taxon>Neoptera</taxon>
        <taxon>Endopterygota</taxon>
        <taxon>Coleoptera</taxon>
        <taxon>Polyphaga</taxon>
        <taxon>Cucujiformia</taxon>
        <taxon>Chrysomeloidea</taxon>
        <taxon>Cerambycidae</taxon>
        <taxon>Cerambycinae</taxon>
        <taxon>Callichromatini</taxon>
        <taxon>Aromia</taxon>
    </lineage>
</organism>
<evidence type="ECO:0000313" key="3">
    <source>
        <dbReference type="EMBL" id="KAJ8940564.1"/>
    </source>
</evidence>
<dbReference type="CDD" id="cd00037">
    <property type="entry name" value="CLECT"/>
    <property type="match status" value="1"/>
</dbReference>
<dbReference type="Proteomes" id="UP001162162">
    <property type="component" value="Unassembled WGS sequence"/>
</dbReference>
<dbReference type="PROSITE" id="PS00615">
    <property type="entry name" value="C_TYPE_LECTIN_1"/>
    <property type="match status" value="1"/>
</dbReference>
<dbReference type="AlphaFoldDB" id="A0AAV8XP41"/>
<evidence type="ECO:0000256" key="1">
    <source>
        <dbReference type="ARBA" id="ARBA00023157"/>
    </source>
</evidence>
<dbReference type="InterPro" id="IPR016186">
    <property type="entry name" value="C-type_lectin-like/link_sf"/>
</dbReference>
<feature type="domain" description="C-type lectin" evidence="2">
    <location>
        <begin position="40"/>
        <end position="165"/>
    </location>
</feature>
<evidence type="ECO:0000259" key="2">
    <source>
        <dbReference type="PROSITE" id="PS50041"/>
    </source>
</evidence>